<dbReference type="Proteomes" id="UP001218188">
    <property type="component" value="Unassembled WGS sequence"/>
</dbReference>
<gene>
    <name evidence="1" type="ORF">C8F04DRAFT_964998</name>
</gene>
<dbReference type="AlphaFoldDB" id="A0AAD6SHJ7"/>
<dbReference type="EMBL" id="JARJCM010000122">
    <property type="protein sequence ID" value="KAJ7027615.1"/>
    <property type="molecule type" value="Genomic_DNA"/>
</dbReference>
<proteinExistence type="predicted"/>
<comment type="caution">
    <text evidence="1">The sequence shown here is derived from an EMBL/GenBank/DDBJ whole genome shotgun (WGS) entry which is preliminary data.</text>
</comment>
<sequence length="62" mass="6716">MCRFVSVIPALCFADTYRHGLDGAQAAWAARKYREHRGLPPEFLKDIEVAGIGRGGNANAGL</sequence>
<name>A0AAD6SHJ7_9AGAR</name>
<organism evidence="1 2">
    <name type="scientific">Mycena alexandri</name>
    <dbReference type="NCBI Taxonomy" id="1745969"/>
    <lineage>
        <taxon>Eukaryota</taxon>
        <taxon>Fungi</taxon>
        <taxon>Dikarya</taxon>
        <taxon>Basidiomycota</taxon>
        <taxon>Agaricomycotina</taxon>
        <taxon>Agaricomycetes</taxon>
        <taxon>Agaricomycetidae</taxon>
        <taxon>Agaricales</taxon>
        <taxon>Marasmiineae</taxon>
        <taxon>Mycenaceae</taxon>
        <taxon>Mycena</taxon>
    </lineage>
</organism>
<evidence type="ECO:0000313" key="1">
    <source>
        <dbReference type="EMBL" id="KAJ7027615.1"/>
    </source>
</evidence>
<accession>A0AAD6SHJ7</accession>
<keyword evidence="2" id="KW-1185">Reference proteome</keyword>
<reference evidence="1" key="1">
    <citation type="submission" date="2023-03" db="EMBL/GenBank/DDBJ databases">
        <title>Massive genome expansion in bonnet fungi (Mycena s.s.) driven by repeated elements and novel gene families across ecological guilds.</title>
        <authorList>
            <consortium name="Lawrence Berkeley National Laboratory"/>
            <person name="Harder C.B."/>
            <person name="Miyauchi S."/>
            <person name="Viragh M."/>
            <person name="Kuo A."/>
            <person name="Thoen E."/>
            <person name="Andreopoulos B."/>
            <person name="Lu D."/>
            <person name="Skrede I."/>
            <person name="Drula E."/>
            <person name="Henrissat B."/>
            <person name="Morin E."/>
            <person name="Kohler A."/>
            <person name="Barry K."/>
            <person name="LaButti K."/>
            <person name="Morin E."/>
            <person name="Salamov A."/>
            <person name="Lipzen A."/>
            <person name="Mereny Z."/>
            <person name="Hegedus B."/>
            <person name="Baldrian P."/>
            <person name="Stursova M."/>
            <person name="Weitz H."/>
            <person name="Taylor A."/>
            <person name="Grigoriev I.V."/>
            <person name="Nagy L.G."/>
            <person name="Martin F."/>
            <person name="Kauserud H."/>
        </authorList>
    </citation>
    <scope>NUCLEOTIDE SEQUENCE</scope>
    <source>
        <strain evidence="1">CBHHK200</strain>
    </source>
</reference>
<evidence type="ECO:0000313" key="2">
    <source>
        <dbReference type="Proteomes" id="UP001218188"/>
    </source>
</evidence>
<protein>
    <submittedName>
        <fullName evidence="1">Uncharacterized protein</fullName>
    </submittedName>
</protein>